<dbReference type="GO" id="GO:0015074">
    <property type="term" value="P:DNA integration"/>
    <property type="evidence" value="ECO:0007669"/>
    <property type="project" value="InterPro"/>
</dbReference>
<feature type="compositionally biased region" description="Basic and acidic residues" evidence="1">
    <location>
        <begin position="642"/>
        <end position="660"/>
    </location>
</feature>
<dbReference type="InterPro" id="IPR036397">
    <property type="entry name" value="RNaseH_sf"/>
</dbReference>
<dbReference type="HOGENOM" id="CLU_019011_1_1_6"/>
<feature type="domain" description="Integrase catalytic" evidence="2">
    <location>
        <begin position="261"/>
        <end position="472"/>
    </location>
</feature>
<dbReference type="RefSeq" id="WP_011867621.1">
    <property type="nucleotide sequence ID" value="NC_009092.1"/>
</dbReference>
<dbReference type="SUPFAM" id="SSF53098">
    <property type="entry name" value="Ribonuclease H-like"/>
    <property type="match status" value="1"/>
</dbReference>
<feature type="compositionally biased region" description="Basic and acidic residues" evidence="1">
    <location>
        <begin position="151"/>
        <end position="163"/>
    </location>
</feature>
<dbReference type="STRING" id="323850.Shew_3827"/>
<dbReference type="AlphaFoldDB" id="A3QJP5"/>
<dbReference type="eggNOG" id="COG2801">
    <property type="taxonomic scope" value="Bacteria"/>
</dbReference>
<dbReference type="InterPro" id="IPR015378">
    <property type="entry name" value="Transposase-like_Mu_C"/>
</dbReference>
<dbReference type="GO" id="GO:0003676">
    <property type="term" value="F:nucleic acid binding"/>
    <property type="evidence" value="ECO:0007669"/>
    <property type="project" value="InterPro"/>
</dbReference>
<dbReference type="InterPro" id="IPR001584">
    <property type="entry name" value="Integrase_cat-core"/>
</dbReference>
<evidence type="ECO:0000256" key="1">
    <source>
        <dbReference type="SAM" id="MobiDB-lite"/>
    </source>
</evidence>
<evidence type="ECO:0000259" key="2">
    <source>
        <dbReference type="PROSITE" id="PS50994"/>
    </source>
</evidence>
<keyword evidence="4" id="KW-1185">Reference proteome</keyword>
<feature type="region of interest" description="Disordered" evidence="1">
    <location>
        <begin position="642"/>
        <end position="673"/>
    </location>
</feature>
<evidence type="ECO:0000313" key="3">
    <source>
        <dbReference type="EMBL" id="ABO25693.1"/>
    </source>
</evidence>
<gene>
    <name evidence="3" type="ordered locus">Shew_3827</name>
</gene>
<protein>
    <submittedName>
        <fullName evidence="3">Transposon Tn7 transposition protein TnsB</fullName>
    </submittedName>
</protein>
<dbReference type="PROSITE" id="PS50994">
    <property type="entry name" value="INTEGRASE"/>
    <property type="match status" value="1"/>
</dbReference>
<feature type="region of interest" description="Disordered" evidence="1">
    <location>
        <begin position="143"/>
        <end position="163"/>
    </location>
</feature>
<organism evidence="3 4">
    <name type="scientific">Shewanella loihica (strain ATCC BAA-1088 / PV-4)</name>
    <dbReference type="NCBI Taxonomy" id="323850"/>
    <lineage>
        <taxon>Bacteria</taxon>
        <taxon>Pseudomonadati</taxon>
        <taxon>Pseudomonadota</taxon>
        <taxon>Gammaproteobacteria</taxon>
        <taxon>Alteromonadales</taxon>
        <taxon>Shewanellaceae</taxon>
        <taxon>Shewanella</taxon>
    </lineage>
</organism>
<proteinExistence type="predicted"/>
<sequence length="696" mass="80128">MFRINDVLEFDQERFRILRRLGDAFVWISIDSPSHFPALIDLDTLTEAIHNGALRRVDDPYTDLILSSPPDGSVAQVKRDQNYELIGPIIESDDFFLPKVRAKAIEDVMSNNKTTKQTLYRLIRQYWKRGQIPNALLPDYKNSGAKGKKRIPGEKKLGRPRKYEPGTGVNVDELIEKLFRIAIQKYLLTDKGYSFPYAHRRFKDMYEAYFPDIPEEEIPTNWQMKHFYQREYSQVEKIKSRVNRNKYNKDIRPLTGTANLHALGPGSRFEIDATIADIYVVSDANRSWIVGRPVVYIVIDVFSRLVVGFYIGFENPSYVAAIQAIKSAMTDKVELCHQFGLDIEAEDWPAIGLPDCILADRGELLGYQIENLEKSFSIRIENTPPFRGDAKGIVEQNFNVLQADYTPFAPGVVTGNTVRKHGGKDYRLDAKLSISDFKEIIISSIIYHNKYHVLKKYDRSADMPVDLPNVPLELWNWGVKNRTGRLRAASEASIRLSLLPRENATVSTLGICVFGVYYTCQEMIAEGWMHRAKEVSRPEKVVVAYDPDSAYEIYLFPYTNSAEHWICKLSERSREFVNCSFWEVWQRQEQLKVTAANSRIRASKHKREHERRVIDKIQQAEKLSPDVSALTKAERIAAIRPNRKAELQDEREARKPRVPENPEGTAEVIPLPNVVQENYDYPSYVDELFDDEDGNE</sequence>
<dbReference type="InterPro" id="IPR012337">
    <property type="entry name" value="RNaseH-like_sf"/>
</dbReference>
<dbReference type="Gene3D" id="3.30.420.10">
    <property type="entry name" value="Ribonuclease H-like superfamily/Ribonuclease H"/>
    <property type="match status" value="1"/>
</dbReference>
<dbReference type="EMBL" id="CP000606">
    <property type="protein sequence ID" value="ABO25693.1"/>
    <property type="molecule type" value="Genomic_DNA"/>
</dbReference>
<dbReference type="OrthoDB" id="501284at2"/>
<name>A3QJP5_SHELP</name>
<dbReference type="Proteomes" id="UP000001558">
    <property type="component" value="Chromosome"/>
</dbReference>
<dbReference type="KEGG" id="slo:Shew_3827"/>
<dbReference type="Pfam" id="PF09299">
    <property type="entry name" value="Mu-transpos_C"/>
    <property type="match status" value="1"/>
</dbReference>
<reference evidence="3 4" key="1">
    <citation type="submission" date="2007-03" db="EMBL/GenBank/DDBJ databases">
        <title>Complete sequence of Shewanella loihica PV-4.</title>
        <authorList>
            <consortium name="US DOE Joint Genome Institute"/>
            <person name="Copeland A."/>
            <person name="Lucas S."/>
            <person name="Lapidus A."/>
            <person name="Barry K."/>
            <person name="Detter J.C."/>
            <person name="Glavina del Rio T."/>
            <person name="Hammon N."/>
            <person name="Israni S."/>
            <person name="Dalin E."/>
            <person name="Tice H."/>
            <person name="Pitluck S."/>
            <person name="Chain P."/>
            <person name="Malfatti S."/>
            <person name="Shin M."/>
            <person name="Vergez L."/>
            <person name="Schmutz J."/>
            <person name="Larimer F."/>
            <person name="Land M."/>
            <person name="Hauser L."/>
            <person name="Kyrpides N."/>
            <person name="Mikhailova N."/>
            <person name="Romine M.F."/>
            <person name="Serres G."/>
            <person name="Fredrickson J."/>
            <person name="Tiedje J."/>
            <person name="Richardson P."/>
        </authorList>
    </citation>
    <scope>NUCLEOTIDE SEQUENCE [LARGE SCALE GENOMIC DNA]</scope>
    <source>
        <strain evidence="4">ATCC BAA-1088 / PV-4</strain>
    </source>
</reference>
<evidence type="ECO:0000313" key="4">
    <source>
        <dbReference type="Proteomes" id="UP000001558"/>
    </source>
</evidence>
<accession>A3QJP5</accession>